<reference evidence="8 9" key="2">
    <citation type="journal article" date="2013" name="Plant Cell Physiol.">
        <title>Rice Annotation Project Database (RAP-DB): an integrative and interactive database for rice genomics.</title>
        <authorList>
            <person name="Sakai H."/>
            <person name="Lee S.S."/>
            <person name="Tanaka T."/>
            <person name="Numa H."/>
            <person name="Kim J."/>
            <person name="Kawahara Y."/>
            <person name="Wakimoto H."/>
            <person name="Yang C.C."/>
            <person name="Iwamoto M."/>
            <person name="Abe T."/>
            <person name="Yamada Y."/>
            <person name="Muto A."/>
            <person name="Inokuchi H."/>
            <person name="Ikemura T."/>
            <person name="Matsumoto T."/>
            <person name="Sasaki T."/>
            <person name="Itoh T."/>
        </authorList>
    </citation>
    <scope>NUCLEOTIDE SEQUENCE [LARGE SCALE GENOMIC DNA]</scope>
    <source>
        <strain evidence="9">cv. Nipponbare</strain>
    </source>
</reference>
<dbReference type="GO" id="GO:0009611">
    <property type="term" value="P:response to wounding"/>
    <property type="evidence" value="ECO:0007669"/>
    <property type="project" value="UniProtKB-UniRule"/>
</dbReference>
<dbReference type="InterPro" id="IPR018467">
    <property type="entry name" value="CCT_CS"/>
</dbReference>
<dbReference type="PROSITE" id="PS51320">
    <property type="entry name" value="TIFY"/>
    <property type="match status" value="1"/>
</dbReference>
<comment type="similarity">
    <text evidence="1 6">Belongs to the TIFY/JAZ family.</text>
</comment>
<dbReference type="EMBL" id="AP014959">
    <property type="protein sequence ID" value="BAS82622.1"/>
    <property type="molecule type" value="Genomic_DNA"/>
</dbReference>
<reference evidence="9" key="1">
    <citation type="journal article" date="2005" name="Nature">
        <title>The map-based sequence of the rice genome.</title>
        <authorList>
            <consortium name="International rice genome sequencing project (IRGSP)"/>
            <person name="Matsumoto T."/>
            <person name="Wu J."/>
            <person name="Kanamori H."/>
            <person name="Katayose Y."/>
            <person name="Fujisawa M."/>
            <person name="Namiki N."/>
            <person name="Mizuno H."/>
            <person name="Yamamoto K."/>
            <person name="Antonio B.A."/>
            <person name="Baba T."/>
            <person name="Sakata K."/>
            <person name="Nagamura Y."/>
            <person name="Aoki H."/>
            <person name="Arikawa K."/>
            <person name="Arita K."/>
            <person name="Bito T."/>
            <person name="Chiden Y."/>
            <person name="Fujitsuka N."/>
            <person name="Fukunaka R."/>
            <person name="Hamada M."/>
            <person name="Harada C."/>
            <person name="Hayashi A."/>
            <person name="Hijishita S."/>
            <person name="Honda M."/>
            <person name="Hosokawa S."/>
            <person name="Ichikawa Y."/>
            <person name="Idonuma A."/>
            <person name="Iijima M."/>
            <person name="Ikeda M."/>
            <person name="Ikeno M."/>
            <person name="Ito K."/>
            <person name="Ito S."/>
            <person name="Ito T."/>
            <person name="Ito Y."/>
            <person name="Ito Y."/>
            <person name="Iwabuchi A."/>
            <person name="Kamiya K."/>
            <person name="Karasawa W."/>
            <person name="Kurita K."/>
            <person name="Katagiri S."/>
            <person name="Kikuta A."/>
            <person name="Kobayashi H."/>
            <person name="Kobayashi N."/>
            <person name="Machita K."/>
            <person name="Maehara T."/>
            <person name="Masukawa M."/>
            <person name="Mizubayashi T."/>
            <person name="Mukai Y."/>
            <person name="Nagasaki H."/>
            <person name="Nagata Y."/>
            <person name="Naito S."/>
            <person name="Nakashima M."/>
            <person name="Nakama Y."/>
            <person name="Nakamichi Y."/>
            <person name="Nakamura M."/>
            <person name="Meguro A."/>
            <person name="Negishi M."/>
            <person name="Ohta I."/>
            <person name="Ohta T."/>
            <person name="Okamoto M."/>
            <person name="Ono N."/>
            <person name="Saji S."/>
            <person name="Sakaguchi M."/>
            <person name="Sakai K."/>
            <person name="Shibata M."/>
            <person name="Shimokawa T."/>
            <person name="Song J."/>
            <person name="Takazaki Y."/>
            <person name="Terasawa K."/>
            <person name="Tsugane M."/>
            <person name="Tsuji K."/>
            <person name="Ueda S."/>
            <person name="Waki K."/>
            <person name="Yamagata H."/>
            <person name="Yamamoto M."/>
            <person name="Yamamoto S."/>
            <person name="Yamane H."/>
            <person name="Yoshiki S."/>
            <person name="Yoshihara R."/>
            <person name="Yukawa K."/>
            <person name="Zhong H."/>
            <person name="Yano M."/>
            <person name="Yuan Q."/>
            <person name="Ouyang S."/>
            <person name="Liu J."/>
            <person name="Jones K.M."/>
            <person name="Gansberger K."/>
            <person name="Moffat K."/>
            <person name="Hill J."/>
            <person name="Bera J."/>
            <person name="Fadrosh D."/>
            <person name="Jin S."/>
            <person name="Johri S."/>
            <person name="Kim M."/>
            <person name="Overton L."/>
            <person name="Reardon M."/>
            <person name="Tsitrin T."/>
            <person name="Vuong H."/>
            <person name="Weaver B."/>
            <person name="Ciecko A."/>
            <person name="Tallon L."/>
            <person name="Jackson J."/>
            <person name="Pai G."/>
            <person name="Aken S.V."/>
            <person name="Utterback T."/>
            <person name="Reidmuller S."/>
            <person name="Feldblyum T."/>
            <person name="Hsiao J."/>
            <person name="Zismann V."/>
            <person name="Iobst S."/>
            <person name="de Vazeille A.R."/>
            <person name="Buell C.R."/>
            <person name="Ying K."/>
            <person name="Li Y."/>
            <person name="Lu T."/>
            <person name="Huang Y."/>
            <person name="Zhao Q."/>
            <person name="Feng Q."/>
            <person name="Zhang L."/>
            <person name="Zhu J."/>
            <person name="Weng Q."/>
            <person name="Mu J."/>
            <person name="Lu Y."/>
            <person name="Fan D."/>
            <person name="Liu Y."/>
            <person name="Guan J."/>
            <person name="Zhang Y."/>
            <person name="Yu S."/>
            <person name="Liu X."/>
            <person name="Zhang Y."/>
            <person name="Hong G."/>
            <person name="Han B."/>
            <person name="Choisne N."/>
            <person name="Demange N."/>
            <person name="Orjeda G."/>
            <person name="Samain S."/>
            <person name="Cattolico L."/>
            <person name="Pelletier E."/>
            <person name="Couloux A."/>
            <person name="Segurens B."/>
            <person name="Wincker P."/>
            <person name="D'Hont A."/>
            <person name="Scarpelli C."/>
            <person name="Weissenbach J."/>
            <person name="Salanoubat M."/>
            <person name="Quetier F."/>
            <person name="Yu Y."/>
            <person name="Kim H.R."/>
            <person name="Rambo T."/>
            <person name="Currie J."/>
            <person name="Collura K."/>
            <person name="Luo M."/>
            <person name="Yang T."/>
            <person name="Ammiraju J.S.S."/>
            <person name="Engler F."/>
            <person name="Soderlund C."/>
            <person name="Wing R.A."/>
            <person name="Palmer L.E."/>
            <person name="de la Bastide M."/>
            <person name="Spiegel L."/>
            <person name="Nascimento L."/>
            <person name="Zutavern T."/>
            <person name="O'Shaughnessy A."/>
            <person name="Dike S."/>
            <person name="Dedhia N."/>
            <person name="Preston R."/>
            <person name="Balija V."/>
            <person name="McCombie W.R."/>
            <person name="Chow T."/>
            <person name="Chen H."/>
            <person name="Chung M."/>
            <person name="Chen C."/>
            <person name="Shaw J."/>
            <person name="Wu H."/>
            <person name="Hsiao K."/>
            <person name="Chao Y."/>
            <person name="Chu M."/>
            <person name="Cheng C."/>
            <person name="Hour A."/>
            <person name="Lee P."/>
            <person name="Lin S."/>
            <person name="Lin Y."/>
            <person name="Liou J."/>
            <person name="Liu S."/>
            <person name="Hsing Y."/>
            <person name="Raghuvanshi S."/>
            <person name="Mohanty A."/>
            <person name="Bharti A.K."/>
            <person name="Gaur A."/>
            <person name="Gupta V."/>
            <person name="Kumar D."/>
            <person name="Ravi V."/>
            <person name="Vij S."/>
            <person name="Kapur A."/>
            <person name="Khurana P."/>
            <person name="Khurana P."/>
            <person name="Khurana J.P."/>
            <person name="Tyagi A.K."/>
            <person name="Gaikwad K."/>
            <person name="Singh A."/>
            <person name="Dalal V."/>
            <person name="Srivastava S."/>
            <person name="Dixit A."/>
            <person name="Pal A.K."/>
            <person name="Ghazi I.A."/>
            <person name="Yadav M."/>
            <person name="Pandit A."/>
            <person name="Bhargava A."/>
            <person name="Sureshbabu K."/>
            <person name="Batra K."/>
            <person name="Sharma T.R."/>
            <person name="Mohapatra T."/>
            <person name="Singh N.K."/>
            <person name="Messing J."/>
            <person name="Nelson A.B."/>
            <person name="Fuks G."/>
            <person name="Kavchok S."/>
            <person name="Keizer G."/>
            <person name="Linton E."/>
            <person name="Llaca V."/>
            <person name="Song R."/>
            <person name="Tanyolac B."/>
            <person name="Young S."/>
            <person name="Ho-Il K."/>
            <person name="Hahn J.H."/>
            <person name="Sangsakoo G."/>
            <person name="Vanavichit A."/>
            <person name="de Mattos Luiz.A.T."/>
            <person name="Zimmer P.D."/>
            <person name="Malone G."/>
            <person name="Dellagostin O."/>
            <person name="de Oliveira A.C."/>
            <person name="Bevan M."/>
            <person name="Bancroft I."/>
            <person name="Minx P."/>
            <person name="Cordum H."/>
            <person name="Wilson R."/>
            <person name="Cheng Z."/>
            <person name="Jin W."/>
            <person name="Jiang J."/>
            <person name="Leong S.A."/>
            <person name="Iwama H."/>
            <person name="Gojobori T."/>
            <person name="Itoh T."/>
            <person name="Niimura Y."/>
            <person name="Fujii Y."/>
            <person name="Habara T."/>
            <person name="Sakai H."/>
            <person name="Sato Y."/>
            <person name="Wilson G."/>
            <person name="Kumar K."/>
            <person name="McCouch S."/>
            <person name="Juretic N."/>
            <person name="Hoen D."/>
            <person name="Wright S."/>
            <person name="Bruskiewich R."/>
            <person name="Bureau T."/>
            <person name="Miyao A."/>
            <person name="Hirochika H."/>
            <person name="Nishikawa T."/>
            <person name="Kadowaki K."/>
            <person name="Sugiura M."/>
            <person name="Burr B."/>
            <person name="Sasaki T."/>
        </authorList>
    </citation>
    <scope>NUCLEOTIDE SEQUENCE [LARGE SCALE GENOMIC DNA]</scope>
    <source>
        <strain evidence="9">cv. Nipponbare</strain>
    </source>
</reference>
<dbReference type="PANTHER" id="PTHR33077">
    <property type="entry name" value="PROTEIN TIFY 4A-RELATED-RELATED"/>
    <property type="match status" value="1"/>
</dbReference>
<dbReference type="SMART" id="SM00979">
    <property type="entry name" value="TIFY"/>
    <property type="match status" value="1"/>
</dbReference>
<dbReference type="GO" id="GO:0005634">
    <property type="term" value="C:nucleus"/>
    <property type="evidence" value="ECO:0007669"/>
    <property type="project" value="UniProtKB-SubCell"/>
</dbReference>
<dbReference type="Pfam" id="PF09425">
    <property type="entry name" value="Jas_motif"/>
    <property type="match status" value="1"/>
</dbReference>
<evidence type="ECO:0000256" key="4">
    <source>
        <dbReference type="ARBA" id="ARBA00023015"/>
    </source>
</evidence>
<feature type="non-terminal residue" evidence="8">
    <location>
        <position position="1"/>
    </location>
</feature>
<proteinExistence type="inferred from homology"/>
<gene>
    <name evidence="8" type="ordered locus">Os03g0180800</name>
    <name evidence="8" type="ORF">OSNPB_030180800</name>
</gene>
<keyword evidence="9" id="KW-1185">Reference proteome</keyword>
<reference evidence="8 9" key="3">
    <citation type="journal article" date="2013" name="Rice">
        <title>Improvement of the Oryza sativa Nipponbare reference genome using next generation sequence and optical map data.</title>
        <authorList>
            <person name="Kawahara Y."/>
            <person name="de la Bastide M."/>
            <person name="Hamilton J.P."/>
            <person name="Kanamori H."/>
            <person name="McCombie W.R."/>
            <person name="Ouyang S."/>
            <person name="Schwartz D.C."/>
            <person name="Tanaka T."/>
            <person name="Wu J."/>
            <person name="Zhou S."/>
            <person name="Childs K.L."/>
            <person name="Davidson R.M."/>
            <person name="Lin H."/>
            <person name="Quesada-Ocampo L."/>
            <person name="Vaillancourt B."/>
            <person name="Sakai H."/>
            <person name="Lee S.S."/>
            <person name="Kim J."/>
            <person name="Numa H."/>
            <person name="Itoh T."/>
            <person name="Buell C.R."/>
            <person name="Matsumoto T."/>
        </authorList>
    </citation>
    <scope>NUCLEOTIDE SEQUENCE [LARGE SCALE GENOMIC DNA]</scope>
    <source>
        <strain evidence="9">cv. Nipponbare</strain>
    </source>
</reference>
<evidence type="ECO:0000256" key="5">
    <source>
        <dbReference type="ARBA" id="ARBA00023163"/>
    </source>
</evidence>
<feature type="domain" description="Tify" evidence="7">
    <location>
        <begin position="65"/>
        <end position="100"/>
    </location>
</feature>
<comment type="subcellular location">
    <subcellularLocation>
        <location evidence="6">Nucleus</location>
    </subcellularLocation>
</comment>
<keyword evidence="4" id="KW-0805">Transcription regulation</keyword>
<dbReference type="GO" id="GO:2000022">
    <property type="term" value="P:regulation of jasmonic acid mediated signaling pathway"/>
    <property type="evidence" value="ECO:0007669"/>
    <property type="project" value="UniProtKB-UniRule"/>
</dbReference>
<keyword evidence="5" id="KW-0804">Transcription</keyword>
<evidence type="ECO:0000313" key="8">
    <source>
        <dbReference type="EMBL" id="BAS82622.1"/>
    </source>
</evidence>
<dbReference type="Pfam" id="PF06200">
    <property type="entry name" value="tify"/>
    <property type="match status" value="1"/>
</dbReference>
<protein>
    <recommendedName>
        <fullName evidence="6">Protein TIFY</fullName>
    </recommendedName>
    <alternativeName>
        <fullName evidence="6">Jasmonate ZIM domain-containing protein</fullName>
    </alternativeName>
</protein>
<evidence type="ECO:0000256" key="2">
    <source>
        <dbReference type="ARBA" id="ARBA00022819"/>
    </source>
</evidence>
<dbReference type="AlphaFoldDB" id="A0A0P0VTW7"/>
<evidence type="ECO:0000259" key="7">
    <source>
        <dbReference type="PROSITE" id="PS51320"/>
    </source>
</evidence>
<name>A0A0P0VTW7_ORYSJ</name>
<sequence length="182" mass="18696">KTAMASTDPMTRRFAVACGVLSQYVKANSSQPSTAAPVAQGVSGLMAAAAAAAAAPVVQEPGCEVDGGGQQFTIFYAGKVVVIDRCTPAMAAELMRFASAAQGGGGAPEAPPALVDMPIARKASLKRFLAKRKATPASARSSYVVRAAAAEEEQPPAKKAKAAVERREDWLALGSLGHMHSR</sequence>
<organism evidence="8 9">
    <name type="scientific">Oryza sativa subsp. japonica</name>
    <name type="common">Rice</name>
    <dbReference type="NCBI Taxonomy" id="39947"/>
    <lineage>
        <taxon>Eukaryota</taxon>
        <taxon>Viridiplantae</taxon>
        <taxon>Streptophyta</taxon>
        <taxon>Embryophyta</taxon>
        <taxon>Tracheophyta</taxon>
        <taxon>Spermatophyta</taxon>
        <taxon>Magnoliopsida</taxon>
        <taxon>Liliopsida</taxon>
        <taxon>Poales</taxon>
        <taxon>Poaceae</taxon>
        <taxon>BOP clade</taxon>
        <taxon>Oryzoideae</taxon>
        <taxon>Oryzeae</taxon>
        <taxon>Oryzinae</taxon>
        <taxon>Oryza</taxon>
        <taxon>Oryza sativa</taxon>
    </lineage>
</organism>
<dbReference type="InterPro" id="IPR040390">
    <property type="entry name" value="TIFY/JAZ"/>
</dbReference>
<dbReference type="GO" id="GO:0031347">
    <property type="term" value="P:regulation of defense response"/>
    <property type="evidence" value="ECO:0007669"/>
    <property type="project" value="UniProtKB-UniRule"/>
</dbReference>
<dbReference type="PANTHER" id="PTHR33077:SF59">
    <property type="entry name" value="PROTEIN TIFY 11A"/>
    <property type="match status" value="1"/>
</dbReference>
<dbReference type="OMA" id="REHTAPM"/>
<evidence type="ECO:0000313" key="9">
    <source>
        <dbReference type="Proteomes" id="UP000059680"/>
    </source>
</evidence>
<keyword evidence="3" id="KW-0832">Ubl conjugation</keyword>
<dbReference type="InterPro" id="IPR010399">
    <property type="entry name" value="Tify_dom"/>
</dbReference>
<keyword evidence="6" id="KW-0539">Nucleus</keyword>
<evidence type="ECO:0000256" key="3">
    <source>
        <dbReference type="ARBA" id="ARBA00022843"/>
    </source>
</evidence>
<comment type="domain">
    <text evidence="6">The jas domain is required for interaction with COI1.</text>
</comment>
<evidence type="ECO:0000256" key="6">
    <source>
        <dbReference type="RuleBase" id="RU369065"/>
    </source>
</evidence>
<evidence type="ECO:0000256" key="1">
    <source>
        <dbReference type="ARBA" id="ARBA00008614"/>
    </source>
</evidence>
<dbReference type="Proteomes" id="UP000059680">
    <property type="component" value="Chromosome 3"/>
</dbReference>
<accession>A0A0P0VTW7</accession>
<comment type="function">
    <text evidence="6">Repressor of jasmonate responses.</text>
</comment>
<keyword evidence="2 6" id="KW-1184">Jasmonic acid signaling pathway</keyword>